<dbReference type="AlphaFoldDB" id="A0ABD3RIX2"/>
<dbReference type="EMBL" id="JBJXBP010000008">
    <property type="protein sequence ID" value="KAL3812860.1"/>
    <property type="molecule type" value="Genomic_DNA"/>
</dbReference>
<dbReference type="Gene3D" id="3.40.50.150">
    <property type="entry name" value="Vaccinia Virus protein VP39"/>
    <property type="match status" value="1"/>
</dbReference>
<dbReference type="SUPFAM" id="SSF53335">
    <property type="entry name" value="S-adenosyl-L-methionine-dependent methyltransferases"/>
    <property type="match status" value="1"/>
</dbReference>
<evidence type="ECO:0000259" key="4">
    <source>
        <dbReference type="Pfam" id="PF00891"/>
    </source>
</evidence>
<proteinExistence type="predicted"/>
<evidence type="ECO:0000313" key="5">
    <source>
        <dbReference type="EMBL" id="KAL3812860.1"/>
    </source>
</evidence>
<feature type="domain" description="O-methyltransferase C-terminal" evidence="4">
    <location>
        <begin position="1"/>
        <end position="62"/>
    </location>
</feature>
<keyword evidence="3" id="KW-0949">S-adenosyl-L-methionine</keyword>
<evidence type="ECO:0000313" key="6">
    <source>
        <dbReference type="Proteomes" id="UP001634393"/>
    </source>
</evidence>
<evidence type="ECO:0000256" key="3">
    <source>
        <dbReference type="ARBA" id="ARBA00022691"/>
    </source>
</evidence>
<gene>
    <name evidence="5" type="ORF">ACJIZ3_014128</name>
</gene>
<keyword evidence="2" id="KW-0808">Transferase</keyword>
<dbReference type="InterPro" id="IPR016461">
    <property type="entry name" value="COMT-like"/>
</dbReference>
<dbReference type="Pfam" id="PF00891">
    <property type="entry name" value="Methyltransf_2"/>
    <property type="match status" value="1"/>
</dbReference>
<accession>A0ABD3RIX2</accession>
<sequence>MVDVGSGTGTVAKIIGDAFLGLKCVVLDLPHVVDGLEGSGNLTFVGGDMFESIPSADSVFMKV</sequence>
<dbReference type="InterPro" id="IPR029063">
    <property type="entry name" value="SAM-dependent_MTases_sf"/>
</dbReference>
<dbReference type="Proteomes" id="UP001634393">
    <property type="component" value="Unassembled WGS sequence"/>
</dbReference>
<protein>
    <recommendedName>
        <fullName evidence="4">O-methyltransferase C-terminal domain-containing protein</fullName>
    </recommendedName>
</protein>
<dbReference type="GO" id="GO:0032259">
    <property type="term" value="P:methylation"/>
    <property type="evidence" value="ECO:0007669"/>
    <property type="project" value="UniProtKB-KW"/>
</dbReference>
<evidence type="ECO:0000256" key="2">
    <source>
        <dbReference type="ARBA" id="ARBA00022679"/>
    </source>
</evidence>
<keyword evidence="6" id="KW-1185">Reference proteome</keyword>
<dbReference type="InterPro" id="IPR001077">
    <property type="entry name" value="COMT_C"/>
</dbReference>
<reference evidence="5 6" key="1">
    <citation type="submission" date="2024-12" db="EMBL/GenBank/DDBJ databases">
        <title>The unique morphological basis and parallel evolutionary history of personate flowers in Penstemon.</title>
        <authorList>
            <person name="Depatie T.H."/>
            <person name="Wessinger C.A."/>
        </authorList>
    </citation>
    <scope>NUCLEOTIDE SEQUENCE [LARGE SCALE GENOMIC DNA]</scope>
    <source>
        <strain evidence="5">WTNN_2</strain>
        <tissue evidence="5">Leaf</tissue>
    </source>
</reference>
<comment type="caution">
    <text evidence="5">The sequence shown here is derived from an EMBL/GenBank/DDBJ whole genome shotgun (WGS) entry which is preliminary data.</text>
</comment>
<dbReference type="GO" id="GO:0008168">
    <property type="term" value="F:methyltransferase activity"/>
    <property type="evidence" value="ECO:0007669"/>
    <property type="project" value="UniProtKB-KW"/>
</dbReference>
<organism evidence="5 6">
    <name type="scientific">Penstemon smallii</name>
    <dbReference type="NCBI Taxonomy" id="265156"/>
    <lineage>
        <taxon>Eukaryota</taxon>
        <taxon>Viridiplantae</taxon>
        <taxon>Streptophyta</taxon>
        <taxon>Embryophyta</taxon>
        <taxon>Tracheophyta</taxon>
        <taxon>Spermatophyta</taxon>
        <taxon>Magnoliopsida</taxon>
        <taxon>eudicotyledons</taxon>
        <taxon>Gunneridae</taxon>
        <taxon>Pentapetalae</taxon>
        <taxon>asterids</taxon>
        <taxon>lamiids</taxon>
        <taxon>Lamiales</taxon>
        <taxon>Plantaginaceae</taxon>
        <taxon>Cheloneae</taxon>
        <taxon>Penstemon</taxon>
    </lineage>
</organism>
<dbReference type="PROSITE" id="PS51683">
    <property type="entry name" value="SAM_OMT_II"/>
    <property type="match status" value="1"/>
</dbReference>
<keyword evidence="1" id="KW-0489">Methyltransferase</keyword>
<dbReference type="PANTHER" id="PTHR11746">
    <property type="entry name" value="O-METHYLTRANSFERASE"/>
    <property type="match status" value="1"/>
</dbReference>
<name>A0ABD3RIX2_9LAMI</name>
<evidence type="ECO:0000256" key="1">
    <source>
        <dbReference type="ARBA" id="ARBA00022603"/>
    </source>
</evidence>